<dbReference type="EMBL" id="JACHNZ010000003">
    <property type="protein sequence ID" value="MBB4630850.1"/>
    <property type="molecule type" value="Genomic_DNA"/>
</dbReference>
<evidence type="ECO:0000313" key="2">
    <source>
        <dbReference type="Proteomes" id="UP000566324"/>
    </source>
</evidence>
<organism evidence="1 2">
    <name type="scientific">Sphingosinicella soli</name>
    <dbReference type="NCBI Taxonomy" id="333708"/>
    <lineage>
        <taxon>Bacteria</taxon>
        <taxon>Pseudomonadati</taxon>
        <taxon>Pseudomonadota</taxon>
        <taxon>Alphaproteobacteria</taxon>
        <taxon>Sphingomonadales</taxon>
        <taxon>Sphingosinicellaceae</taxon>
        <taxon>Sphingosinicella</taxon>
    </lineage>
</organism>
<dbReference type="AlphaFoldDB" id="A0A7W7AYR7"/>
<protein>
    <submittedName>
        <fullName evidence="1">Uncharacterized protein</fullName>
    </submittedName>
</protein>
<keyword evidence="2" id="KW-1185">Reference proteome</keyword>
<gene>
    <name evidence="1" type="ORF">GGQ98_000455</name>
</gene>
<name>A0A7W7AYR7_9SPHN</name>
<evidence type="ECO:0000313" key="1">
    <source>
        <dbReference type="EMBL" id="MBB4630850.1"/>
    </source>
</evidence>
<reference evidence="1 2" key="1">
    <citation type="submission" date="2020-08" db="EMBL/GenBank/DDBJ databases">
        <title>Genomic Encyclopedia of Type Strains, Phase IV (KMG-IV): sequencing the most valuable type-strain genomes for metagenomic binning, comparative biology and taxonomic classification.</title>
        <authorList>
            <person name="Goeker M."/>
        </authorList>
    </citation>
    <scope>NUCLEOTIDE SEQUENCE [LARGE SCALE GENOMIC DNA]</scope>
    <source>
        <strain evidence="1 2">DSM 17328</strain>
    </source>
</reference>
<sequence length="37" mass="4111">MRIDIGWPGKLAPMLVFKVCKAGDQVDAFLDTEFVKA</sequence>
<dbReference type="Proteomes" id="UP000566324">
    <property type="component" value="Unassembled WGS sequence"/>
</dbReference>
<proteinExistence type="predicted"/>
<comment type="caution">
    <text evidence="1">The sequence shown here is derived from an EMBL/GenBank/DDBJ whole genome shotgun (WGS) entry which is preliminary data.</text>
</comment>
<accession>A0A7W7AYR7</accession>